<accession>A0A423UP46</accession>
<reference evidence="14" key="1">
    <citation type="submission" date="2018-05" db="EMBL/GenBank/DDBJ databases">
        <title>Genome Sequencing of selected type strains of the family Eggerthellaceae.</title>
        <authorList>
            <person name="Danylec N."/>
            <person name="Stoll D.A."/>
            <person name="Doetsch A."/>
            <person name="Huch M."/>
        </authorList>
    </citation>
    <scope>NUCLEOTIDE SEQUENCE [LARGE SCALE GENOMIC DNA]</scope>
    <source>
        <strain evidence="14">DSM 27213</strain>
    </source>
</reference>
<dbReference type="Proteomes" id="UP000285258">
    <property type="component" value="Unassembled WGS sequence"/>
</dbReference>
<feature type="signal peptide" evidence="11">
    <location>
        <begin position="1"/>
        <end position="24"/>
    </location>
</feature>
<evidence type="ECO:0000256" key="8">
    <source>
        <dbReference type="ARBA" id="ARBA00023004"/>
    </source>
</evidence>
<evidence type="ECO:0000256" key="1">
    <source>
        <dbReference type="ARBA" id="ARBA00001966"/>
    </source>
</evidence>
<dbReference type="InterPro" id="IPR027467">
    <property type="entry name" value="MopterinOxRdtase_cofactor_BS"/>
</dbReference>
<evidence type="ECO:0000256" key="9">
    <source>
        <dbReference type="ARBA" id="ARBA00023014"/>
    </source>
</evidence>
<dbReference type="PROSITE" id="PS51669">
    <property type="entry name" value="4FE4S_MOW_BIS_MGD"/>
    <property type="match status" value="1"/>
</dbReference>
<keyword evidence="8" id="KW-0408">Iron</keyword>
<dbReference type="CDD" id="cd02780">
    <property type="entry name" value="MopB_CT_Tetrathionate_Arsenate-R"/>
    <property type="match status" value="1"/>
</dbReference>
<dbReference type="SUPFAM" id="SSF50692">
    <property type="entry name" value="ADC-like"/>
    <property type="match status" value="1"/>
</dbReference>
<dbReference type="InterPro" id="IPR050612">
    <property type="entry name" value="Prok_Mopterin_Oxidored"/>
</dbReference>
<comment type="similarity">
    <text evidence="2">Belongs to the prokaryotic molybdopterin-containing oxidoreductase family.</text>
</comment>
<comment type="caution">
    <text evidence="13">The sequence shown here is derived from an EMBL/GenBank/DDBJ whole genome shotgun (WGS) entry which is preliminary data.</text>
</comment>
<evidence type="ECO:0000256" key="4">
    <source>
        <dbReference type="ARBA" id="ARBA00022505"/>
    </source>
</evidence>
<dbReference type="GO" id="GO:0051539">
    <property type="term" value="F:4 iron, 4 sulfur cluster binding"/>
    <property type="evidence" value="ECO:0007669"/>
    <property type="project" value="UniProtKB-KW"/>
</dbReference>
<keyword evidence="3" id="KW-0004">4Fe-4S</keyword>
<dbReference type="Gene3D" id="3.40.228.10">
    <property type="entry name" value="Dimethylsulfoxide Reductase, domain 2"/>
    <property type="match status" value="1"/>
</dbReference>
<dbReference type="InterPro" id="IPR006657">
    <property type="entry name" value="MoPterin_dinucl-bd_dom"/>
</dbReference>
<keyword evidence="7" id="KW-0560">Oxidoreductase</keyword>
<feature type="chain" id="PRO_5039444684" evidence="11">
    <location>
        <begin position="25"/>
        <end position="851"/>
    </location>
</feature>
<evidence type="ECO:0000256" key="3">
    <source>
        <dbReference type="ARBA" id="ARBA00022485"/>
    </source>
</evidence>
<proteinExistence type="inferred from homology"/>
<dbReference type="PANTHER" id="PTHR43742:SF9">
    <property type="entry name" value="TETRATHIONATE REDUCTASE SUBUNIT A"/>
    <property type="match status" value="1"/>
</dbReference>
<dbReference type="RefSeq" id="WP_096227404.1">
    <property type="nucleotide sequence ID" value="NZ_CP168029.1"/>
</dbReference>
<evidence type="ECO:0000256" key="7">
    <source>
        <dbReference type="ARBA" id="ARBA00023002"/>
    </source>
</evidence>
<comment type="cofactor">
    <cofactor evidence="1">
        <name>[4Fe-4S] cluster</name>
        <dbReference type="ChEBI" id="CHEBI:49883"/>
    </cofactor>
</comment>
<evidence type="ECO:0000256" key="6">
    <source>
        <dbReference type="ARBA" id="ARBA00022729"/>
    </source>
</evidence>
<dbReference type="GO" id="GO:0016491">
    <property type="term" value="F:oxidoreductase activity"/>
    <property type="evidence" value="ECO:0007669"/>
    <property type="project" value="UniProtKB-KW"/>
</dbReference>
<gene>
    <name evidence="13" type="ORF">DMP12_01395</name>
</gene>
<sequence>MKTNITRRGFVQATAATAAAAALAGPTLRAFAEAPSENAAKAEEGGRWVSSACQGCTSWCAVQVYVEDGRAVKVKGNPNSKANRGFICPRPHLAIQQLYDPDRLKGPMKRTNPNKGRDEDPGFVPISWDEAAETIAEKLMELRQTGETHKFMFLKGRSTNNTDVLFKALPQIYGTRNCFAHSTICAEAEKLGAGVTEGYWDYRDYDVANTRYFIMWGTDPIASNRQIANISNHFGDMTDNATVAVVDPRLSATAAKGDEWLPVIPGQDGALASAIAHVILVEGLWNREFVGDFTDGENRFTARVQVDEATFAENRTNGLVKWWNLELFDKTPEWAEPVCGIPADQIYRVARGFAAAAPNATSWMSPGVAMQVRGAYMAMATNALNGLVGSVENVGGPNRAPSVPAGKLPDIKPYQDEVAQAGVKQPFFDRRGTFDFPAVAKGKLHDQVVTNRIADCLNEGEPYDIKVAISYWNNWVYSCTGAQRWEEALAKIPFFVHITLNPAEMSQFADIVLPARHQMFERWGSVTNKQDLHSYTALEQPVVEPLWDTLTDETEIAWLIAEKLADKGFPNVLNYYRECFHDPETDAEPQSGEDLSLFATKLLTKPLWDPSADKKGGDELSGWDEFVEKGIWNSKRQGYREHWDDFGTKTGKYEFYSETLKSILEEHASGFGKTVDELMDELNYQARGEIAFVPHYEEAFREGDEGEYPFIFSEHRSRLNREGRTANTSWYQEFKDVDPGDEPWDDVLKINPADCEALGITSGDPIRVTSVQGSVVVHAKAWEGTRPGVVVKCYGQGHWAYGRIATKDYAAKVPRGGNNNEIIPSNFERISSSTTRHGGLACVKIEKVEEA</sequence>
<dbReference type="AlphaFoldDB" id="A0A423UP46"/>
<dbReference type="InterPro" id="IPR006656">
    <property type="entry name" value="Mopterin_OxRdtase"/>
</dbReference>
<dbReference type="SMART" id="SM00926">
    <property type="entry name" value="Molybdop_Fe4S4"/>
    <property type="match status" value="1"/>
</dbReference>
<dbReference type="Pfam" id="PF04879">
    <property type="entry name" value="Molybdop_Fe4S4"/>
    <property type="match status" value="1"/>
</dbReference>
<dbReference type="GO" id="GO:0043546">
    <property type="term" value="F:molybdopterin cofactor binding"/>
    <property type="evidence" value="ECO:0007669"/>
    <property type="project" value="InterPro"/>
</dbReference>
<keyword evidence="6 11" id="KW-0732">Signal</keyword>
<dbReference type="Gene3D" id="2.20.25.90">
    <property type="entry name" value="ADC-like domains"/>
    <property type="match status" value="1"/>
</dbReference>
<dbReference type="InterPro" id="IPR009010">
    <property type="entry name" value="Asp_de-COase-like_dom_sf"/>
</dbReference>
<dbReference type="CDD" id="cd02757">
    <property type="entry name" value="MopB_Arsenate-R"/>
    <property type="match status" value="1"/>
</dbReference>
<feature type="region of interest" description="Disordered" evidence="10">
    <location>
        <begin position="103"/>
        <end position="123"/>
    </location>
</feature>
<feature type="domain" description="4Fe-4S Mo/W bis-MGD-type" evidence="12">
    <location>
        <begin position="46"/>
        <end position="102"/>
    </location>
</feature>
<dbReference type="GO" id="GO:0046872">
    <property type="term" value="F:metal ion binding"/>
    <property type="evidence" value="ECO:0007669"/>
    <property type="project" value="UniProtKB-KW"/>
</dbReference>
<dbReference type="PANTHER" id="PTHR43742">
    <property type="entry name" value="TRIMETHYLAMINE-N-OXIDE REDUCTASE"/>
    <property type="match status" value="1"/>
</dbReference>
<dbReference type="Pfam" id="PF00384">
    <property type="entry name" value="Molybdopterin"/>
    <property type="match status" value="1"/>
</dbReference>
<evidence type="ECO:0000256" key="10">
    <source>
        <dbReference type="SAM" id="MobiDB-lite"/>
    </source>
</evidence>
<organism evidence="13 14">
    <name type="scientific">Gordonibacter urolithinfaciens</name>
    <dbReference type="NCBI Taxonomy" id="1335613"/>
    <lineage>
        <taxon>Bacteria</taxon>
        <taxon>Bacillati</taxon>
        <taxon>Actinomycetota</taxon>
        <taxon>Coriobacteriia</taxon>
        <taxon>Eggerthellales</taxon>
        <taxon>Eggerthellaceae</taxon>
        <taxon>Gordonibacter</taxon>
    </lineage>
</organism>
<dbReference type="PROSITE" id="PS00551">
    <property type="entry name" value="MOLYBDOPTERIN_PROK_1"/>
    <property type="match status" value="1"/>
</dbReference>
<evidence type="ECO:0000256" key="5">
    <source>
        <dbReference type="ARBA" id="ARBA00022723"/>
    </source>
</evidence>
<keyword evidence="9" id="KW-0411">Iron-sulfur</keyword>
<dbReference type="SUPFAM" id="SSF53706">
    <property type="entry name" value="Formate dehydrogenase/DMSO reductase, domains 1-3"/>
    <property type="match status" value="1"/>
</dbReference>
<evidence type="ECO:0000256" key="2">
    <source>
        <dbReference type="ARBA" id="ARBA00010312"/>
    </source>
</evidence>
<evidence type="ECO:0000313" key="14">
    <source>
        <dbReference type="Proteomes" id="UP000285258"/>
    </source>
</evidence>
<dbReference type="InterPro" id="IPR006963">
    <property type="entry name" value="Mopterin_OxRdtase_4Fe-4S_dom"/>
</dbReference>
<dbReference type="EMBL" id="QIBW01000001">
    <property type="protein sequence ID" value="ROT92171.1"/>
    <property type="molecule type" value="Genomic_DNA"/>
</dbReference>
<dbReference type="Gene3D" id="2.40.40.20">
    <property type="match status" value="1"/>
</dbReference>
<dbReference type="Pfam" id="PF01568">
    <property type="entry name" value="Molydop_binding"/>
    <property type="match status" value="1"/>
</dbReference>
<evidence type="ECO:0000259" key="12">
    <source>
        <dbReference type="PROSITE" id="PS51669"/>
    </source>
</evidence>
<evidence type="ECO:0000256" key="11">
    <source>
        <dbReference type="SAM" id="SignalP"/>
    </source>
</evidence>
<keyword evidence="4" id="KW-0500">Molybdenum</keyword>
<dbReference type="InterPro" id="IPR037946">
    <property type="entry name" value="MopB_CT_Tetrathionate"/>
</dbReference>
<dbReference type="PROSITE" id="PS51318">
    <property type="entry name" value="TAT"/>
    <property type="match status" value="1"/>
</dbReference>
<protein>
    <submittedName>
        <fullName evidence="13">Dehydrogenase</fullName>
    </submittedName>
</protein>
<keyword evidence="5" id="KW-0479">Metal-binding</keyword>
<dbReference type="Gene3D" id="3.40.50.740">
    <property type="match status" value="1"/>
</dbReference>
<dbReference type="InterPro" id="IPR006311">
    <property type="entry name" value="TAT_signal"/>
</dbReference>
<dbReference type="Gene3D" id="3.30.2070.10">
    <property type="entry name" value="Formate dehydrogenase/DMSO reductase"/>
    <property type="match status" value="1"/>
</dbReference>
<evidence type="ECO:0000313" key="13">
    <source>
        <dbReference type="EMBL" id="ROT92171.1"/>
    </source>
</evidence>
<name>A0A423UP46_9ACTN</name>